<evidence type="ECO:0000313" key="3">
    <source>
        <dbReference type="EMBL" id="NNT71021.1"/>
    </source>
</evidence>
<organism evidence="3 4">
    <name type="scientific">Flavobacterium rivulicola</name>
    <dbReference type="NCBI Taxonomy" id="2732161"/>
    <lineage>
        <taxon>Bacteria</taxon>
        <taxon>Pseudomonadati</taxon>
        <taxon>Bacteroidota</taxon>
        <taxon>Flavobacteriia</taxon>
        <taxon>Flavobacteriales</taxon>
        <taxon>Flavobacteriaceae</taxon>
        <taxon>Flavobacterium</taxon>
    </lineage>
</organism>
<sequence>MGIESFNWKSLFINEETNQPKNEEVKSTSFPQNNKFPDAETNLNPVNLNANPFLGEVLEVYQKGFEGLNADGFDFFELYKSVNAVGVTNPQSYQMAFTMGKTINPNLTKEFLLEKAKFYSTEIEKVYEKYNITGNSKKSDLNLKINEEKKNLSKNISDLEAQLAQLQKELEAKKIELSRIDSDNAQEFSELQLKIEANNMAKQKIQDSINLVVTGINQYL</sequence>
<name>A0A7Y3R715_9FLAO</name>
<evidence type="ECO:0000256" key="1">
    <source>
        <dbReference type="SAM" id="Coils"/>
    </source>
</evidence>
<protein>
    <submittedName>
        <fullName evidence="3">Uncharacterized protein</fullName>
    </submittedName>
</protein>
<dbReference type="RefSeq" id="WP_171221216.1">
    <property type="nucleotide sequence ID" value="NZ_CP121446.1"/>
</dbReference>
<feature type="compositionally biased region" description="Polar residues" evidence="2">
    <location>
        <begin position="27"/>
        <end position="42"/>
    </location>
</feature>
<dbReference type="Proteomes" id="UP000536509">
    <property type="component" value="Unassembled WGS sequence"/>
</dbReference>
<feature type="coiled-coil region" evidence="1">
    <location>
        <begin position="142"/>
        <end position="183"/>
    </location>
</feature>
<gene>
    <name evidence="3" type="ORF">HKT18_02215</name>
</gene>
<dbReference type="AlphaFoldDB" id="A0A7Y3R715"/>
<keyword evidence="4" id="KW-1185">Reference proteome</keyword>
<feature type="region of interest" description="Disordered" evidence="2">
    <location>
        <begin position="17"/>
        <end position="42"/>
    </location>
</feature>
<evidence type="ECO:0000256" key="2">
    <source>
        <dbReference type="SAM" id="MobiDB-lite"/>
    </source>
</evidence>
<accession>A0A7Y3R715</accession>
<comment type="caution">
    <text evidence="3">The sequence shown here is derived from an EMBL/GenBank/DDBJ whole genome shotgun (WGS) entry which is preliminary data.</text>
</comment>
<dbReference type="EMBL" id="JABEVX010000001">
    <property type="protein sequence ID" value="NNT71021.1"/>
    <property type="molecule type" value="Genomic_DNA"/>
</dbReference>
<evidence type="ECO:0000313" key="4">
    <source>
        <dbReference type="Proteomes" id="UP000536509"/>
    </source>
</evidence>
<keyword evidence="1" id="KW-0175">Coiled coil</keyword>
<reference evidence="3 4" key="1">
    <citation type="submission" date="2020-05" db="EMBL/GenBank/DDBJ databases">
        <title>Draft genome of Flavobacterium sp. IMCC34852.</title>
        <authorList>
            <person name="Song J."/>
            <person name="Cho J.-C."/>
        </authorList>
    </citation>
    <scope>NUCLEOTIDE SEQUENCE [LARGE SCALE GENOMIC DNA]</scope>
    <source>
        <strain evidence="3 4">IMCC34852</strain>
    </source>
</reference>
<proteinExistence type="predicted"/>